<gene>
    <name evidence="9" type="ORF">J2753_002524</name>
</gene>
<accession>A0A8T4H2G1</accession>
<keyword evidence="6" id="KW-0067">ATP-binding</keyword>
<dbReference type="PANTHER" id="PTHR44936">
    <property type="entry name" value="SENSOR PROTEIN CREC"/>
    <property type="match status" value="1"/>
</dbReference>
<feature type="transmembrane region" description="Helical" evidence="7">
    <location>
        <begin position="179"/>
        <end position="201"/>
    </location>
</feature>
<dbReference type="Pfam" id="PF02518">
    <property type="entry name" value="HATPase_c"/>
    <property type="match status" value="1"/>
</dbReference>
<dbReference type="SUPFAM" id="SSF55874">
    <property type="entry name" value="ATPase domain of HSP90 chaperone/DNA topoisomerase II/histidine kinase"/>
    <property type="match status" value="1"/>
</dbReference>
<dbReference type="PANTHER" id="PTHR44936:SF10">
    <property type="entry name" value="SENSOR PROTEIN RSTB"/>
    <property type="match status" value="1"/>
</dbReference>
<dbReference type="GO" id="GO:0005524">
    <property type="term" value="F:ATP binding"/>
    <property type="evidence" value="ECO:0007669"/>
    <property type="project" value="UniProtKB-KW"/>
</dbReference>
<comment type="catalytic activity">
    <reaction evidence="1">
        <text>ATP + protein L-histidine = ADP + protein N-phospho-L-histidine.</text>
        <dbReference type="EC" id="2.7.13.3"/>
    </reaction>
</comment>
<dbReference type="CDD" id="cd00082">
    <property type="entry name" value="HisKA"/>
    <property type="match status" value="1"/>
</dbReference>
<dbReference type="GO" id="GO:0000155">
    <property type="term" value="F:phosphorelay sensor kinase activity"/>
    <property type="evidence" value="ECO:0007669"/>
    <property type="project" value="InterPro"/>
</dbReference>
<feature type="domain" description="Histidine kinase" evidence="8">
    <location>
        <begin position="351"/>
        <end position="551"/>
    </location>
</feature>
<dbReference type="Pfam" id="PF08448">
    <property type="entry name" value="PAS_4"/>
    <property type="match status" value="1"/>
</dbReference>
<feature type="transmembrane region" description="Helical" evidence="7">
    <location>
        <begin position="98"/>
        <end position="115"/>
    </location>
</feature>
<dbReference type="RefSeq" id="WP_209492364.1">
    <property type="nucleotide sequence ID" value="NZ_JAGGLC010000005.1"/>
</dbReference>
<proteinExistence type="predicted"/>
<dbReference type="SUPFAM" id="SSF55785">
    <property type="entry name" value="PYP-like sensor domain (PAS domain)"/>
    <property type="match status" value="1"/>
</dbReference>
<evidence type="ECO:0000256" key="2">
    <source>
        <dbReference type="ARBA" id="ARBA00012438"/>
    </source>
</evidence>
<evidence type="ECO:0000256" key="7">
    <source>
        <dbReference type="SAM" id="Phobius"/>
    </source>
</evidence>
<dbReference type="OrthoDB" id="237703at2157"/>
<dbReference type="GO" id="GO:0005886">
    <property type="term" value="C:plasma membrane"/>
    <property type="evidence" value="ECO:0007669"/>
    <property type="project" value="UniProtKB-SubCell"/>
</dbReference>
<keyword evidence="7" id="KW-0812">Transmembrane</keyword>
<evidence type="ECO:0000313" key="10">
    <source>
        <dbReference type="Proteomes" id="UP000823736"/>
    </source>
</evidence>
<comment type="caution">
    <text evidence="9">The sequence shown here is derived from an EMBL/GenBank/DDBJ whole genome shotgun (WGS) entry which is preliminary data.</text>
</comment>
<evidence type="ECO:0000313" key="9">
    <source>
        <dbReference type="EMBL" id="MBP1988014.1"/>
    </source>
</evidence>
<dbReference type="AlphaFoldDB" id="A0A8T4H2G1"/>
<evidence type="ECO:0000256" key="4">
    <source>
        <dbReference type="ARBA" id="ARBA00022741"/>
    </source>
</evidence>
<dbReference type="CDD" id="cd00130">
    <property type="entry name" value="PAS"/>
    <property type="match status" value="1"/>
</dbReference>
<keyword evidence="4" id="KW-0547">Nucleotide-binding</keyword>
<dbReference type="Gene3D" id="3.30.565.10">
    <property type="entry name" value="Histidine kinase-like ATPase, C-terminal domain"/>
    <property type="match status" value="1"/>
</dbReference>
<dbReference type="EC" id="2.7.13.3" evidence="2"/>
<feature type="transmembrane region" description="Helical" evidence="7">
    <location>
        <begin position="6"/>
        <end position="26"/>
    </location>
</feature>
<reference evidence="9" key="1">
    <citation type="submission" date="2021-03" db="EMBL/GenBank/DDBJ databases">
        <title>Genomic Encyclopedia of Type Strains, Phase IV (KMG-IV): sequencing the most valuable type-strain genomes for metagenomic binning, comparative biology and taxonomic classification.</title>
        <authorList>
            <person name="Goeker M."/>
        </authorList>
    </citation>
    <scope>NUCLEOTIDE SEQUENCE</scope>
    <source>
        <strain evidence="9">DSM 26232</strain>
    </source>
</reference>
<dbReference type="InterPro" id="IPR003661">
    <property type="entry name" value="HisK_dim/P_dom"/>
</dbReference>
<dbReference type="InterPro" id="IPR000014">
    <property type="entry name" value="PAS"/>
</dbReference>
<keyword evidence="5 9" id="KW-0418">Kinase</keyword>
<dbReference type="InterPro" id="IPR031621">
    <property type="entry name" value="HisKA_7TM"/>
</dbReference>
<organism evidence="9 10">
    <name type="scientific">Halolamina salifodinae</name>
    <dbReference type="NCBI Taxonomy" id="1202767"/>
    <lineage>
        <taxon>Archaea</taxon>
        <taxon>Methanobacteriati</taxon>
        <taxon>Methanobacteriota</taxon>
        <taxon>Stenosarchaea group</taxon>
        <taxon>Halobacteria</taxon>
        <taxon>Halobacteriales</taxon>
        <taxon>Haloferacaceae</taxon>
    </lineage>
</organism>
<feature type="transmembrane region" description="Helical" evidence="7">
    <location>
        <begin position="33"/>
        <end position="55"/>
    </location>
</feature>
<evidence type="ECO:0000256" key="3">
    <source>
        <dbReference type="ARBA" id="ARBA00022679"/>
    </source>
</evidence>
<dbReference type="InterPro" id="IPR035965">
    <property type="entry name" value="PAS-like_dom_sf"/>
</dbReference>
<dbReference type="EMBL" id="JAGGLC010000005">
    <property type="protein sequence ID" value="MBP1988014.1"/>
    <property type="molecule type" value="Genomic_DNA"/>
</dbReference>
<evidence type="ECO:0000256" key="1">
    <source>
        <dbReference type="ARBA" id="ARBA00000085"/>
    </source>
</evidence>
<sequence>MNVGLVYVALAFASGLTTLAIGGYAARRDKPGATYFAAMMAGASLWSLAYAVSLLISDPGVHVLFELPVEVGKAVLVPSWFLFALAYTGRGGYISRKLIAGVFVLPAATMGLIVTNDAHHLLWRDYQVTEQLGIAISWYDPGVWHWIHVGYGWILVGVGVALIFELVLSRGSLYRDQAVALVVGTLVATVTQGKAALFVGPYPGLDLTPVGLGVTGVSFGYALFRYRLFGVSPAVSRLGTQAAVDDVGVAVAIVSRNGEVAELNAAAESVLGVDTATALGEPLGSFLPIERFDPADPPRTIELTDGERRTYEVTTSTVADQHGDPLGYTVVLSDVTVRERQRQRVEVLNRVLRHNLRNDLTVVLGYAETLADRHDGEDQRMAELIAANARSLTDLGENAREVEAFLEAEETTFDAAAITRSVLADLAADAPEAAAETDIADSIRLHGVDRAFEAVVENLVENAIDHGAEPITISLTPTDGGARLVVQDSGPGIPEHELAVLRSGGETALEHGSGLGLWAVYWGATLLGATIDIETPEEGGTEVAVTFPAGSPDASAEP</sequence>
<dbReference type="Pfam" id="PF16927">
    <property type="entry name" value="HisKA_7TM"/>
    <property type="match status" value="1"/>
</dbReference>
<dbReference type="InterPro" id="IPR050980">
    <property type="entry name" value="2C_sensor_his_kinase"/>
</dbReference>
<dbReference type="InterPro" id="IPR005467">
    <property type="entry name" value="His_kinase_dom"/>
</dbReference>
<keyword evidence="3" id="KW-0808">Transferase</keyword>
<evidence type="ECO:0000259" key="8">
    <source>
        <dbReference type="PROSITE" id="PS50109"/>
    </source>
</evidence>
<feature type="transmembrane region" description="Helical" evidence="7">
    <location>
        <begin position="146"/>
        <end position="167"/>
    </location>
</feature>
<dbReference type="PROSITE" id="PS50109">
    <property type="entry name" value="HIS_KIN"/>
    <property type="match status" value="1"/>
</dbReference>
<dbReference type="SMART" id="SM00387">
    <property type="entry name" value="HATPase_c"/>
    <property type="match status" value="1"/>
</dbReference>
<dbReference type="Gene3D" id="3.30.450.20">
    <property type="entry name" value="PAS domain"/>
    <property type="match status" value="1"/>
</dbReference>
<protein>
    <recommendedName>
        <fullName evidence="2">histidine kinase</fullName>
        <ecNumber evidence="2">2.7.13.3</ecNumber>
    </recommendedName>
</protein>
<keyword evidence="7" id="KW-0472">Membrane</keyword>
<dbReference type="InterPro" id="IPR013656">
    <property type="entry name" value="PAS_4"/>
</dbReference>
<evidence type="ECO:0000256" key="5">
    <source>
        <dbReference type="ARBA" id="ARBA00022777"/>
    </source>
</evidence>
<evidence type="ECO:0000256" key="6">
    <source>
        <dbReference type="ARBA" id="ARBA00022840"/>
    </source>
</evidence>
<keyword evidence="10" id="KW-1185">Reference proteome</keyword>
<feature type="transmembrane region" description="Helical" evidence="7">
    <location>
        <begin position="67"/>
        <end position="86"/>
    </location>
</feature>
<name>A0A8T4H2G1_9EURY</name>
<dbReference type="InterPro" id="IPR003594">
    <property type="entry name" value="HATPase_dom"/>
</dbReference>
<keyword evidence="7" id="KW-1133">Transmembrane helix</keyword>
<dbReference type="InterPro" id="IPR036890">
    <property type="entry name" value="HATPase_C_sf"/>
</dbReference>
<dbReference type="Proteomes" id="UP000823736">
    <property type="component" value="Unassembled WGS sequence"/>
</dbReference>